<gene>
    <name evidence="6" type="ORF">CV102_02090</name>
</gene>
<dbReference type="SUPFAM" id="SSF52540">
    <property type="entry name" value="P-loop containing nucleoside triphosphate hydrolases"/>
    <property type="match status" value="1"/>
</dbReference>
<dbReference type="EMBL" id="PHNJ01000001">
    <property type="protein sequence ID" value="TYL40388.1"/>
    <property type="molecule type" value="Genomic_DNA"/>
</dbReference>
<dbReference type="RefSeq" id="WP_148856177.1">
    <property type="nucleotide sequence ID" value="NZ_PHNJ01000001.1"/>
</dbReference>
<dbReference type="Gene3D" id="3.40.50.300">
    <property type="entry name" value="P-loop containing nucleotide triphosphate hydrolases"/>
    <property type="match status" value="1"/>
</dbReference>
<sequence>MTERTAGHEEGETPREDESALLEVENLETHFPITEGWLRRETGRVRAVDGVSFELRPGEAFGLVGESGSGKTTTAHSILRLEAATGGKIRFDGERVTELTGADLRRFRRRVQLVVQDPNDAFNPRMTVGEAVAEPLALHGMDDGDRRRAIVADLLERVGLEAADADRFPHEFSGGQKQRISIARALVCNPDLIVADEPTSALDGRIKSDILALLDELRREFDIAVLCISHDIDVIRRFCDRVGVMYLGKLVEKGVTSEVLESPAHPYTRVLLGSVPSLDPSDREFVRPLTETVPDPADPPSGCRFHTRCPELIPPSDVALSRECWRTIARFRFAVEDGQLPESVAVETDESSVDESTVRVAFDLPSTIPDETVDRAVDDAIRSLSDGDLEAARARLAEAFPTVCERAEPNTGDERERSVRCHRYDSSVEAAPRSWMR</sequence>
<evidence type="ECO:0000256" key="2">
    <source>
        <dbReference type="ARBA" id="ARBA00022448"/>
    </source>
</evidence>
<dbReference type="InterPro" id="IPR027417">
    <property type="entry name" value="P-loop_NTPase"/>
</dbReference>
<name>A0A8J8TS96_9EURY</name>
<dbReference type="OrthoDB" id="18209at2157"/>
<comment type="caution">
    <text evidence="6">The sequence shown here is derived from an EMBL/GenBank/DDBJ whole genome shotgun (WGS) entry which is preliminary data.</text>
</comment>
<dbReference type="PROSITE" id="PS50893">
    <property type="entry name" value="ABC_TRANSPORTER_2"/>
    <property type="match status" value="1"/>
</dbReference>
<dbReference type="InterPro" id="IPR013563">
    <property type="entry name" value="Oligopep_ABC_C"/>
</dbReference>
<dbReference type="GO" id="GO:0016887">
    <property type="term" value="F:ATP hydrolysis activity"/>
    <property type="evidence" value="ECO:0007669"/>
    <property type="project" value="InterPro"/>
</dbReference>
<dbReference type="GO" id="GO:0005524">
    <property type="term" value="F:ATP binding"/>
    <property type="evidence" value="ECO:0007669"/>
    <property type="project" value="UniProtKB-KW"/>
</dbReference>
<dbReference type="PANTHER" id="PTHR43776">
    <property type="entry name" value="TRANSPORT ATP-BINDING PROTEIN"/>
    <property type="match status" value="1"/>
</dbReference>
<evidence type="ECO:0000256" key="3">
    <source>
        <dbReference type="ARBA" id="ARBA00022741"/>
    </source>
</evidence>
<keyword evidence="2" id="KW-0813">Transport</keyword>
<dbReference type="GO" id="GO:0015833">
    <property type="term" value="P:peptide transport"/>
    <property type="evidence" value="ECO:0007669"/>
    <property type="project" value="InterPro"/>
</dbReference>
<keyword evidence="4 6" id="KW-0067">ATP-binding</keyword>
<dbReference type="AlphaFoldDB" id="A0A8J8TS96"/>
<dbReference type="SMART" id="SM00382">
    <property type="entry name" value="AAA"/>
    <property type="match status" value="1"/>
</dbReference>
<dbReference type="PANTHER" id="PTHR43776:SF7">
    <property type="entry name" value="D,D-DIPEPTIDE TRANSPORT ATP-BINDING PROTEIN DDPF-RELATED"/>
    <property type="match status" value="1"/>
</dbReference>
<dbReference type="NCBIfam" id="TIGR01727">
    <property type="entry name" value="oligo_HPY"/>
    <property type="match status" value="1"/>
</dbReference>
<dbReference type="GO" id="GO:0055085">
    <property type="term" value="P:transmembrane transport"/>
    <property type="evidence" value="ECO:0007669"/>
    <property type="project" value="UniProtKB-ARBA"/>
</dbReference>
<dbReference type="CDD" id="cd03257">
    <property type="entry name" value="ABC_NikE_OppD_transporters"/>
    <property type="match status" value="1"/>
</dbReference>
<dbReference type="PROSITE" id="PS00211">
    <property type="entry name" value="ABC_TRANSPORTER_1"/>
    <property type="match status" value="1"/>
</dbReference>
<dbReference type="Pfam" id="PF08352">
    <property type="entry name" value="oligo_HPY"/>
    <property type="match status" value="1"/>
</dbReference>
<dbReference type="InterPro" id="IPR003593">
    <property type="entry name" value="AAA+_ATPase"/>
</dbReference>
<dbReference type="Pfam" id="PF00005">
    <property type="entry name" value="ABC_tran"/>
    <property type="match status" value="1"/>
</dbReference>
<dbReference type="FunFam" id="3.40.50.300:FF:000016">
    <property type="entry name" value="Oligopeptide ABC transporter ATP-binding component"/>
    <property type="match status" value="1"/>
</dbReference>
<proteinExistence type="inferred from homology"/>
<reference evidence="6" key="1">
    <citation type="submission" date="2017-11" db="EMBL/GenBank/DDBJ databases">
        <authorList>
            <person name="Kajale S.C."/>
            <person name="Sharma A."/>
        </authorList>
    </citation>
    <scope>NUCLEOTIDE SEQUENCE</scope>
    <source>
        <strain evidence="6">LS1_42</strain>
    </source>
</reference>
<dbReference type="InterPro" id="IPR003439">
    <property type="entry name" value="ABC_transporter-like_ATP-bd"/>
</dbReference>
<dbReference type="InterPro" id="IPR017871">
    <property type="entry name" value="ABC_transporter-like_CS"/>
</dbReference>
<dbReference type="InterPro" id="IPR050319">
    <property type="entry name" value="ABC_transp_ATP-bind"/>
</dbReference>
<dbReference type="Proteomes" id="UP000766904">
    <property type="component" value="Unassembled WGS sequence"/>
</dbReference>
<evidence type="ECO:0000259" key="5">
    <source>
        <dbReference type="PROSITE" id="PS50893"/>
    </source>
</evidence>
<protein>
    <submittedName>
        <fullName evidence="6">Peptide ABC transporter ATP-binding protein</fullName>
    </submittedName>
</protein>
<organism evidence="6 7">
    <name type="scientific">Natronococcus pandeyae</name>
    <dbReference type="NCBI Taxonomy" id="2055836"/>
    <lineage>
        <taxon>Archaea</taxon>
        <taxon>Methanobacteriati</taxon>
        <taxon>Methanobacteriota</taxon>
        <taxon>Stenosarchaea group</taxon>
        <taxon>Halobacteria</taxon>
        <taxon>Halobacteriales</taxon>
        <taxon>Natrialbaceae</taxon>
        <taxon>Natronococcus</taxon>
    </lineage>
</organism>
<evidence type="ECO:0000313" key="7">
    <source>
        <dbReference type="Proteomes" id="UP000766904"/>
    </source>
</evidence>
<accession>A0A8J8TS96</accession>
<comment type="similarity">
    <text evidence="1">Belongs to the ABC transporter superfamily.</text>
</comment>
<evidence type="ECO:0000256" key="1">
    <source>
        <dbReference type="ARBA" id="ARBA00005417"/>
    </source>
</evidence>
<evidence type="ECO:0000256" key="4">
    <source>
        <dbReference type="ARBA" id="ARBA00022840"/>
    </source>
</evidence>
<keyword evidence="3" id="KW-0547">Nucleotide-binding</keyword>
<feature type="domain" description="ABC transporter" evidence="5">
    <location>
        <begin position="22"/>
        <end position="272"/>
    </location>
</feature>
<evidence type="ECO:0000313" key="6">
    <source>
        <dbReference type="EMBL" id="TYL40388.1"/>
    </source>
</evidence>
<keyword evidence="7" id="KW-1185">Reference proteome</keyword>